<keyword evidence="2" id="KW-1185">Reference proteome</keyword>
<organism evidence="1 2">
    <name type="scientific">Rhododendron simsii</name>
    <name type="common">Sims's rhododendron</name>
    <dbReference type="NCBI Taxonomy" id="118357"/>
    <lineage>
        <taxon>Eukaryota</taxon>
        <taxon>Viridiplantae</taxon>
        <taxon>Streptophyta</taxon>
        <taxon>Embryophyta</taxon>
        <taxon>Tracheophyta</taxon>
        <taxon>Spermatophyta</taxon>
        <taxon>Magnoliopsida</taxon>
        <taxon>eudicotyledons</taxon>
        <taxon>Gunneridae</taxon>
        <taxon>Pentapetalae</taxon>
        <taxon>asterids</taxon>
        <taxon>Ericales</taxon>
        <taxon>Ericaceae</taxon>
        <taxon>Ericoideae</taxon>
        <taxon>Rhodoreae</taxon>
        <taxon>Rhododendron</taxon>
    </lineage>
</organism>
<evidence type="ECO:0000313" key="2">
    <source>
        <dbReference type="Proteomes" id="UP000626092"/>
    </source>
</evidence>
<accession>A0A834G5U2</accession>
<dbReference type="AlphaFoldDB" id="A0A834G5U2"/>
<dbReference type="Proteomes" id="UP000626092">
    <property type="component" value="Unassembled WGS sequence"/>
</dbReference>
<proteinExistence type="predicted"/>
<dbReference type="Gene3D" id="3.30.890.10">
    <property type="entry name" value="Methyl-cpg-binding Protein 2, Chain A"/>
    <property type="match status" value="1"/>
</dbReference>
<gene>
    <name evidence="1" type="ORF">RHSIM_Rhsim12G0007600</name>
</gene>
<name>A0A834G5U2_RHOSS</name>
<comment type="caution">
    <text evidence="1">The sequence shown here is derived from an EMBL/GenBank/DDBJ whole genome shotgun (WGS) entry which is preliminary data.</text>
</comment>
<dbReference type="EMBL" id="WJXA01000012">
    <property type="protein sequence ID" value="KAF7124532.1"/>
    <property type="molecule type" value="Genomic_DNA"/>
</dbReference>
<protein>
    <submittedName>
        <fullName evidence="1">Uncharacterized protein</fullName>
    </submittedName>
</protein>
<evidence type="ECO:0000313" key="1">
    <source>
        <dbReference type="EMBL" id="KAF7124532.1"/>
    </source>
</evidence>
<dbReference type="OrthoDB" id="1436306at2759"/>
<sequence>MHQRLPPSCRKTTHHILKNTIRRTLNASVAAKVAGDLVTSPKPLPYFTGKPNPHPTLLPPFENQASRYYCPSKCLKIFMLFFNTIMISYTLLKQLTIEDRKTGWIQEERQRQNGHRDKYYYHLKSEEECRSLLEVYDFIKLGVPKRLRKKLNINEGKASPSKEKRSGASLLSKKIVGSYNNETKMVSLQADVERQPEQVHNVASAHNEAEASRGTYSSAFKLGPSKDVFQLLLYNIILSSYRFIFQLLQVINMSSHTLPSSFFECVRRFAG</sequence>
<reference evidence="1" key="1">
    <citation type="submission" date="2019-11" db="EMBL/GenBank/DDBJ databases">
        <authorList>
            <person name="Liu Y."/>
            <person name="Hou J."/>
            <person name="Li T.-Q."/>
            <person name="Guan C.-H."/>
            <person name="Wu X."/>
            <person name="Wu H.-Z."/>
            <person name="Ling F."/>
            <person name="Zhang R."/>
            <person name="Shi X.-G."/>
            <person name="Ren J.-P."/>
            <person name="Chen E.-F."/>
            <person name="Sun J.-M."/>
        </authorList>
    </citation>
    <scope>NUCLEOTIDE SEQUENCE</scope>
    <source>
        <strain evidence="1">Adult_tree_wgs_1</strain>
        <tissue evidence="1">Leaves</tissue>
    </source>
</reference>